<feature type="chain" id="PRO_5027589970" evidence="4">
    <location>
        <begin position="20"/>
        <end position="248"/>
    </location>
</feature>
<dbReference type="SMART" id="SM00700">
    <property type="entry name" value="JHBP"/>
    <property type="match status" value="1"/>
</dbReference>
<evidence type="ECO:0000256" key="3">
    <source>
        <dbReference type="ARBA" id="ARBA00060902"/>
    </source>
</evidence>
<reference evidence="6" key="1">
    <citation type="submission" date="2025-08" db="UniProtKB">
        <authorList>
            <consortium name="RefSeq"/>
        </authorList>
    </citation>
    <scope>IDENTIFICATION</scope>
    <source>
        <strain evidence="6">14028-0561.14</strain>
        <tissue evidence="6">Whole fly</tissue>
    </source>
</reference>
<evidence type="ECO:0000256" key="1">
    <source>
        <dbReference type="ARBA" id="ARBA00022729"/>
    </source>
</evidence>
<keyword evidence="2" id="KW-0090">Biological rhythms</keyword>
<evidence type="ECO:0000313" key="6">
    <source>
        <dbReference type="RefSeq" id="XP_017036676.1"/>
    </source>
</evidence>
<sequence length="248" mass="28163">MEMRLITAISFLWISFVLGQLPPEIEKCEAGDSICIAETVTRLLRLYPKGLPSIGLQALDAIRFENVVVSRIEPNSPATLDLKFRNLTVRGLEGATVMEAKGFDGELPRVLELSAWVPLLKLEGDYEMHGSLLNMPIQGKGQAQVVVKEGRFRCKVRALEQLRKDGKRYIEIAKVKCLLDLQGMHLNFENLFNNPELSDAMNIVANTKWLEIWHALRKGIISTVDRLVETILKRVADKLPYDDFYREL</sequence>
<organism evidence="5 6">
    <name type="scientific">Drosophila kikkawai</name>
    <name type="common">Fruit fly</name>
    <dbReference type="NCBI Taxonomy" id="30033"/>
    <lineage>
        <taxon>Eukaryota</taxon>
        <taxon>Metazoa</taxon>
        <taxon>Ecdysozoa</taxon>
        <taxon>Arthropoda</taxon>
        <taxon>Hexapoda</taxon>
        <taxon>Insecta</taxon>
        <taxon>Pterygota</taxon>
        <taxon>Neoptera</taxon>
        <taxon>Endopterygota</taxon>
        <taxon>Diptera</taxon>
        <taxon>Brachycera</taxon>
        <taxon>Muscomorpha</taxon>
        <taxon>Ephydroidea</taxon>
        <taxon>Drosophilidae</taxon>
        <taxon>Drosophila</taxon>
        <taxon>Sophophora</taxon>
    </lineage>
</organism>
<dbReference type="OrthoDB" id="8190514at2759"/>
<dbReference type="GO" id="GO:0005615">
    <property type="term" value="C:extracellular space"/>
    <property type="evidence" value="ECO:0007669"/>
    <property type="project" value="TreeGrafter"/>
</dbReference>
<dbReference type="InterPro" id="IPR010562">
    <property type="entry name" value="Haemolymph_juvenile_hormone-bd"/>
</dbReference>
<proteinExistence type="inferred from homology"/>
<dbReference type="InterPro" id="IPR038606">
    <property type="entry name" value="To_sf"/>
</dbReference>
<comment type="similarity">
    <text evidence="3">Belongs to the TO family.</text>
</comment>
<dbReference type="Pfam" id="PF06585">
    <property type="entry name" value="JHBP"/>
    <property type="match status" value="1"/>
</dbReference>
<name>A0A6P4JM01_DROKI</name>
<dbReference type="AlphaFoldDB" id="A0A6P4JM01"/>
<dbReference type="Gene3D" id="3.15.10.30">
    <property type="entry name" value="Haemolymph juvenile hormone binding protein"/>
    <property type="match status" value="1"/>
</dbReference>
<dbReference type="RefSeq" id="XP_017036676.1">
    <property type="nucleotide sequence ID" value="XM_017181187.2"/>
</dbReference>
<evidence type="ECO:0000256" key="4">
    <source>
        <dbReference type="SAM" id="SignalP"/>
    </source>
</evidence>
<evidence type="ECO:0000256" key="2">
    <source>
        <dbReference type="ARBA" id="ARBA00023108"/>
    </source>
</evidence>
<gene>
    <name evidence="6" type="primary">Jhbp15</name>
</gene>
<dbReference type="Proteomes" id="UP001652661">
    <property type="component" value="Chromosome 3R"/>
</dbReference>
<keyword evidence="1 4" id="KW-0732">Signal</keyword>
<dbReference type="PANTHER" id="PTHR11008:SF32">
    <property type="entry name" value="CIRCADIAN CLOCK-CONTROLLED PROTEIN DAYWAKE-RELATED"/>
    <property type="match status" value="1"/>
</dbReference>
<evidence type="ECO:0000313" key="5">
    <source>
        <dbReference type="Proteomes" id="UP001652661"/>
    </source>
</evidence>
<dbReference type="PANTHER" id="PTHR11008">
    <property type="entry name" value="PROTEIN TAKEOUT-LIKE PROTEIN"/>
    <property type="match status" value="1"/>
</dbReference>
<dbReference type="GO" id="GO:0007623">
    <property type="term" value="P:circadian rhythm"/>
    <property type="evidence" value="ECO:0007669"/>
    <property type="project" value="UniProtKB-ARBA"/>
</dbReference>
<keyword evidence="5" id="KW-1185">Reference proteome</keyword>
<accession>A0A6P4JM01</accession>
<dbReference type="FunFam" id="3.15.10.30:FF:000001">
    <property type="entry name" value="Takeout-like protein 1"/>
    <property type="match status" value="1"/>
</dbReference>
<feature type="signal peptide" evidence="4">
    <location>
        <begin position="1"/>
        <end position="19"/>
    </location>
</feature>
<protein>
    <submittedName>
        <fullName evidence="6">Protein takeout</fullName>
    </submittedName>
</protein>